<evidence type="ECO:0000259" key="5">
    <source>
        <dbReference type="Pfam" id="PF00155"/>
    </source>
</evidence>
<dbReference type="SUPFAM" id="SSF53383">
    <property type="entry name" value="PLP-dependent transferases"/>
    <property type="match status" value="1"/>
</dbReference>
<dbReference type="InterPro" id="IPR015424">
    <property type="entry name" value="PyrdxlP-dep_Trfase"/>
</dbReference>
<organism evidence="6 7">
    <name type="scientific">Roseococcus pinisoli</name>
    <dbReference type="NCBI Taxonomy" id="2835040"/>
    <lineage>
        <taxon>Bacteria</taxon>
        <taxon>Pseudomonadati</taxon>
        <taxon>Pseudomonadota</taxon>
        <taxon>Alphaproteobacteria</taxon>
        <taxon>Acetobacterales</taxon>
        <taxon>Roseomonadaceae</taxon>
        <taxon>Roseococcus</taxon>
    </lineage>
</organism>
<accession>A0ABS5QJ48</accession>
<dbReference type="InterPro" id="IPR050087">
    <property type="entry name" value="AON_synthase_class-II"/>
</dbReference>
<dbReference type="EMBL" id="JAHCDA010000004">
    <property type="protein sequence ID" value="MBS7813386.1"/>
    <property type="molecule type" value="Genomic_DNA"/>
</dbReference>
<keyword evidence="6" id="KW-0032">Aminotransferase</keyword>
<evidence type="ECO:0000256" key="4">
    <source>
        <dbReference type="SAM" id="MobiDB-lite"/>
    </source>
</evidence>
<dbReference type="InterPro" id="IPR015422">
    <property type="entry name" value="PyrdxlP-dep_Trfase_small"/>
</dbReference>
<feature type="region of interest" description="Disordered" evidence="4">
    <location>
        <begin position="1"/>
        <end position="24"/>
    </location>
</feature>
<keyword evidence="3" id="KW-0663">Pyridoxal phosphate</keyword>
<protein>
    <submittedName>
        <fullName evidence="6">Aminotransferase class I/II-fold pyridoxal phosphate-dependent enzyme</fullName>
    </submittedName>
</protein>
<dbReference type="Gene3D" id="3.40.640.10">
    <property type="entry name" value="Type I PLP-dependent aspartate aminotransferase-like (Major domain)"/>
    <property type="match status" value="1"/>
</dbReference>
<dbReference type="InterPro" id="IPR015421">
    <property type="entry name" value="PyrdxlP-dep_Trfase_major"/>
</dbReference>
<dbReference type="Proteomes" id="UP000766336">
    <property type="component" value="Unassembled WGS sequence"/>
</dbReference>
<sequence length="435" mass="46871">MMERPGRSFLMDAEPEPTAPAARPPRLRALGAHARPRSLPFDQHPTFRELHAARQLGMQTGLRDPHYRTHEARAGAHTRLDGRELINFASYDYLGLNGHPEVLTAHADAAALYGTSVSGSRLTSGERPVHAALEAALADLYEAEAGLLFVSGHATPGSVLHALLGPRDLILHDELIHNCVVVGAEGVRCQRKSYRHNDMEDLERYMVRHRDQFENVLIITEGLFSMDGDGCDLRALIDIKERHGAWLMVDEAHALGVMGATGKGSAEHAGVDPRRIDIWFGTLSKALVGCGGYICGSRALTDILRARAPGLVYSVGMPAPVAAAALSALGIMRREPQRVQALQARSRDLWEGMRALGLDLGTSWGVGIVPVILGGDLATLAASQRLEALGINTFPVLQPGVPANSARLRFFVSAAHASADIERALEVLRVAAPLS</sequence>
<dbReference type="GO" id="GO:0008483">
    <property type="term" value="F:transaminase activity"/>
    <property type="evidence" value="ECO:0007669"/>
    <property type="project" value="UniProtKB-KW"/>
</dbReference>
<dbReference type="Gene3D" id="3.90.1150.10">
    <property type="entry name" value="Aspartate Aminotransferase, domain 1"/>
    <property type="match status" value="1"/>
</dbReference>
<evidence type="ECO:0000313" key="6">
    <source>
        <dbReference type="EMBL" id="MBS7813386.1"/>
    </source>
</evidence>
<reference evidence="6 7" key="1">
    <citation type="submission" date="2021-05" db="EMBL/GenBank/DDBJ databases">
        <title>Roseococcus sp. XZZS9, whole genome shotgun sequencing project.</title>
        <authorList>
            <person name="Zhao G."/>
            <person name="Shen L."/>
        </authorList>
    </citation>
    <scope>NUCLEOTIDE SEQUENCE [LARGE SCALE GENOMIC DNA]</scope>
    <source>
        <strain evidence="6 7">XZZS9</strain>
    </source>
</reference>
<gene>
    <name evidence="6" type="ORF">KHU32_20760</name>
</gene>
<comment type="caution">
    <text evidence="6">The sequence shown here is derived from an EMBL/GenBank/DDBJ whole genome shotgun (WGS) entry which is preliminary data.</text>
</comment>
<keyword evidence="7" id="KW-1185">Reference proteome</keyword>
<evidence type="ECO:0000256" key="2">
    <source>
        <dbReference type="ARBA" id="ARBA00022679"/>
    </source>
</evidence>
<comment type="cofactor">
    <cofactor evidence="1">
        <name>pyridoxal 5'-phosphate</name>
        <dbReference type="ChEBI" id="CHEBI:597326"/>
    </cofactor>
</comment>
<evidence type="ECO:0000256" key="3">
    <source>
        <dbReference type="ARBA" id="ARBA00022898"/>
    </source>
</evidence>
<name>A0ABS5QJ48_9PROT</name>
<dbReference type="PANTHER" id="PTHR13693">
    <property type="entry name" value="CLASS II AMINOTRANSFERASE/8-AMINO-7-OXONONANOATE SYNTHASE"/>
    <property type="match status" value="1"/>
</dbReference>
<dbReference type="InterPro" id="IPR004839">
    <property type="entry name" value="Aminotransferase_I/II_large"/>
</dbReference>
<proteinExistence type="predicted"/>
<dbReference type="Pfam" id="PF00155">
    <property type="entry name" value="Aminotran_1_2"/>
    <property type="match status" value="1"/>
</dbReference>
<keyword evidence="2" id="KW-0808">Transferase</keyword>
<dbReference type="PANTHER" id="PTHR13693:SF100">
    <property type="entry name" value="8-AMINO-7-OXONONANOATE SYNTHASE"/>
    <property type="match status" value="1"/>
</dbReference>
<evidence type="ECO:0000256" key="1">
    <source>
        <dbReference type="ARBA" id="ARBA00001933"/>
    </source>
</evidence>
<feature type="domain" description="Aminotransferase class I/classII large" evidence="5">
    <location>
        <begin position="84"/>
        <end position="428"/>
    </location>
</feature>
<evidence type="ECO:0000313" key="7">
    <source>
        <dbReference type="Proteomes" id="UP000766336"/>
    </source>
</evidence>